<gene>
    <name evidence="19" type="ORF">Nepgr_027083</name>
</gene>
<dbReference type="InterPro" id="IPR000719">
    <property type="entry name" value="Prot_kinase_dom"/>
</dbReference>
<dbReference type="FunFam" id="3.30.200.20:FF:000481">
    <property type="entry name" value="Wall-associated receptor kinase-like 14"/>
    <property type="match status" value="1"/>
</dbReference>
<organism evidence="19 20">
    <name type="scientific">Nepenthes gracilis</name>
    <name type="common">Slender pitcher plant</name>
    <dbReference type="NCBI Taxonomy" id="150966"/>
    <lineage>
        <taxon>Eukaryota</taxon>
        <taxon>Viridiplantae</taxon>
        <taxon>Streptophyta</taxon>
        <taxon>Embryophyta</taxon>
        <taxon>Tracheophyta</taxon>
        <taxon>Spermatophyta</taxon>
        <taxon>Magnoliopsida</taxon>
        <taxon>eudicotyledons</taxon>
        <taxon>Gunneridae</taxon>
        <taxon>Pentapetalae</taxon>
        <taxon>Caryophyllales</taxon>
        <taxon>Nepenthaceae</taxon>
        <taxon>Nepenthes</taxon>
    </lineage>
</organism>
<dbReference type="SUPFAM" id="SSF56112">
    <property type="entry name" value="Protein kinase-like (PK-like)"/>
    <property type="match status" value="1"/>
</dbReference>
<evidence type="ECO:0000256" key="10">
    <source>
        <dbReference type="ARBA" id="ARBA00023136"/>
    </source>
</evidence>
<evidence type="ECO:0000256" key="4">
    <source>
        <dbReference type="ARBA" id="ARBA00022692"/>
    </source>
</evidence>
<evidence type="ECO:0000256" key="2">
    <source>
        <dbReference type="ARBA" id="ARBA00022527"/>
    </source>
</evidence>
<comment type="subcellular location">
    <subcellularLocation>
        <location evidence="1">Membrane</location>
        <topology evidence="1">Single-pass membrane protein</topology>
    </subcellularLocation>
</comment>
<evidence type="ECO:0000256" key="8">
    <source>
        <dbReference type="ARBA" id="ARBA00022840"/>
    </source>
</evidence>
<proteinExistence type="predicted"/>
<keyword evidence="11" id="KW-0325">Glycoprotein</keyword>
<dbReference type="GO" id="GO:0005886">
    <property type="term" value="C:plasma membrane"/>
    <property type="evidence" value="ECO:0007669"/>
    <property type="project" value="UniProtKB-ARBA"/>
</dbReference>
<evidence type="ECO:0000256" key="16">
    <source>
        <dbReference type="SAM" id="Phobius"/>
    </source>
</evidence>
<keyword evidence="9 16" id="KW-1133">Transmembrane helix</keyword>
<dbReference type="Proteomes" id="UP001279734">
    <property type="component" value="Unassembled WGS sequence"/>
</dbReference>
<evidence type="ECO:0000256" key="5">
    <source>
        <dbReference type="ARBA" id="ARBA00022729"/>
    </source>
</evidence>
<feature type="signal peptide" evidence="17">
    <location>
        <begin position="1"/>
        <end position="21"/>
    </location>
</feature>
<dbReference type="InterPro" id="IPR017441">
    <property type="entry name" value="Protein_kinase_ATP_BS"/>
</dbReference>
<dbReference type="EMBL" id="BSYO01000029">
    <property type="protein sequence ID" value="GMH25240.1"/>
    <property type="molecule type" value="Genomic_DNA"/>
</dbReference>
<keyword evidence="5 17" id="KW-0732">Signal</keyword>
<dbReference type="Gene3D" id="2.10.25.10">
    <property type="entry name" value="Laminin"/>
    <property type="match status" value="1"/>
</dbReference>
<dbReference type="Gene3D" id="1.10.510.10">
    <property type="entry name" value="Transferase(Phosphotransferase) domain 1"/>
    <property type="match status" value="1"/>
</dbReference>
<evidence type="ECO:0000259" key="18">
    <source>
        <dbReference type="PROSITE" id="PS50011"/>
    </source>
</evidence>
<comment type="function">
    <text evidence="14">Serine/threonine-protein kinase that may function as a signaling receptor of extracellular matrix component.</text>
</comment>
<dbReference type="PANTHER" id="PTHR46008">
    <property type="entry name" value="LEAF RUST 10 DISEASE-RESISTANCE LOCUS RECEPTOR-LIKE PROTEIN KINASE-LIKE 1.4"/>
    <property type="match status" value="1"/>
</dbReference>
<name>A0AAD3T984_NEPGR</name>
<keyword evidence="3" id="KW-0808">Transferase</keyword>
<evidence type="ECO:0000256" key="17">
    <source>
        <dbReference type="SAM" id="SignalP"/>
    </source>
</evidence>
<comment type="catalytic activity">
    <reaction evidence="13">
        <text>L-threonyl-[protein] + ATP = O-phospho-L-threonyl-[protein] + ADP + H(+)</text>
        <dbReference type="Rhea" id="RHEA:46608"/>
        <dbReference type="Rhea" id="RHEA-COMP:11060"/>
        <dbReference type="Rhea" id="RHEA-COMP:11605"/>
        <dbReference type="ChEBI" id="CHEBI:15378"/>
        <dbReference type="ChEBI" id="CHEBI:30013"/>
        <dbReference type="ChEBI" id="CHEBI:30616"/>
        <dbReference type="ChEBI" id="CHEBI:61977"/>
        <dbReference type="ChEBI" id="CHEBI:456216"/>
    </reaction>
</comment>
<evidence type="ECO:0000313" key="19">
    <source>
        <dbReference type="EMBL" id="GMH25240.1"/>
    </source>
</evidence>
<evidence type="ECO:0000256" key="15">
    <source>
        <dbReference type="PROSITE-ProRule" id="PRU10141"/>
    </source>
</evidence>
<evidence type="ECO:0000256" key="11">
    <source>
        <dbReference type="ARBA" id="ARBA00023180"/>
    </source>
</evidence>
<keyword evidence="2" id="KW-0723">Serine/threonine-protein kinase</keyword>
<feature type="chain" id="PRO_5042087621" description="Protein kinase domain-containing protein" evidence="17">
    <location>
        <begin position="22"/>
        <end position="609"/>
    </location>
</feature>
<dbReference type="PROSITE" id="PS00107">
    <property type="entry name" value="PROTEIN_KINASE_ATP"/>
    <property type="match status" value="1"/>
</dbReference>
<dbReference type="GO" id="GO:0005524">
    <property type="term" value="F:ATP binding"/>
    <property type="evidence" value="ECO:0007669"/>
    <property type="project" value="UniProtKB-UniRule"/>
</dbReference>
<evidence type="ECO:0000313" key="20">
    <source>
        <dbReference type="Proteomes" id="UP001279734"/>
    </source>
</evidence>
<evidence type="ECO:0000256" key="12">
    <source>
        <dbReference type="ARBA" id="ARBA00047558"/>
    </source>
</evidence>
<feature type="binding site" evidence="15">
    <location>
        <position position="358"/>
    </location>
    <ligand>
        <name>ATP</name>
        <dbReference type="ChEBI" id="CHEBI:30616"/>
    </ligand>
</feature>
<comment type="catalytic activity">
    <reaction evidence="12">
        <text>L-seryl-[protein] + ATP = O-phospho-L-seryl-[protein] + ADP + H(+)</text>
        <dbReference type="Rhea" id="RHEA:17989"/>
        <dbReference type="Rhea" id="RHEA-COMP:9863"/>
        <dbReference type="Rhea" id="RHEA-COMP:11604"/>
        <dbReference type="ChEBI" id="CHEBI:15378"/>
        <dbReference type="ChEBI" id="CHEBI:29999"/>
        <dbReference type="ChEBI" id="CHEBI:30616"/>
        <dbReference type="ChEBI" id="CHEBI:83421"/>
        <dbReference type="ChEBI" id="CHEBI:456216"/>
    </reaction>
</comment>
<comment type="caution">
    <text evidence="19">The sequence shown here is derived from an EMBL/GenBank/DDBJ whole genome shotgun (WGS) entry which is preliminary data.</text>
</comment>
<evidence type="ECO:0000256" key="7">
    <source>
        <dbReference type="ARBA" id="ARBA00022777"/>
    </source>
</evidence>
<evidence type="ECO:0000256" key="13">
    <source>
        <dbReference type="ARBA" id="ARBA00047951"/>
    </source>
</evidence>
<dbReference type="InterPro" id="IPR008271">
    <property type="entry name" value="Ser/Thr_kinase_AS"/>
</dbReference>
<dbReference type="PROSITE" id="PS50011">
    <property type="entry name" value="PROTEIN_KINASE_DOM"/>
    <property type="match status" value="1"/>
</dbReference>
<keyword evidence="10 16" id="KW-0472">Membrane</keyword>
<dbReference type="Gene3D" id="3.30.200.20">
    <property type="entry name" value="Phosphorylase Kinase, domain 1"/>
    <property type="match status" value="1"/>
</dbReference>
<feature type="domain" description="Protein kinase" evidence="18">
    <location>
        <begin position="330"/>
        <end position="607"/>
    </location>
</feature>
<dbReference type="FunFam" id="1.10.510.10:FF:000161">
    <property type="entry name" value="Wall-associated receptor kinase-like 20"/>
    <property type="match status" value="1"/>
</dbReference>
<dbReference type="PANTHER" id="PTHR46008:SF62">
    <property type="entry name" value="PROTEIN KINASE DOMAIN-CONTAINING PROTEIN"/>
    <property type="match status" value="1"/>
</dbReference>
<keyword evidence="7" id="KW-0418">Kinase</keyword>
<evidence type="ECO:0000256" key="1">
    <source>
        <dbReference type="ARBA" id="ARBA00004167"/>
    </source>
</evidence>
<evidence type="ECO:0000256" key="9">
    <source>
        <dbReference type="ARBA" id="ARBA00022989"/>
    </source>
</evidence>
<dbReference type="AlphaFoldDB" id="A0AAD3T984"/>
<dbReference type="InterPro" id="IPR011009">
    <property type="entry name" value="Kinase-like_dom_sf"/>
</dbReference>
<keyword evidence="20" id="KW-1185">Reference proteome</keyword>
<keyword evidence="6 15" id="KW-0547">Nucleotide-binding</keyword>
<dbReference type="GO" id="GO:0004674">
    <property type="term" value="F:protein serine/threonine kinase activity"/>
    <property type="evidence" value="ECO:0007669"/>
    <property type="project" value="UniProtKB-KW"/>
</dbReference>
<evidence type="ECO:0000256" key="3">
    <source>
        <dbReference type="ARBA" id="ARBA00022679"/>
    </source>
</evidence>
<evidence type="ECO:0000256" key="6">
    <source>
        <dbReference type="ARBA" id="ARBA00022741"/>
    </source>
</evidence>
<keyword evidence="4 16" id="KW-0812">Transmembrane</keyword>
<protein>
    <recommendedName>
        <fullName evidence="18">Protein kinase domain-containing protein</fullName>
    </recommendedName>
</protein>
<dbReference type="SMART" id="SM00220">
    <property type="entry name" value="S_TKc"/>
    <property type="match status" value="1"/>
</dbReference>
<dbReference type="Pfam" id="PF00069">
    <property type="entry name" value="Pkinase"/>
    <property type="match status" value="1"/>
</dbReference>
<sequence length="609" mass="66381">MIVGDAIVVFLFANLIIATIGADNSTDCNRLCGAGKSGNRVNYPFGFSDGCQIRLNCSSSGQISLAGFDVRRLTRDSIMINFSAKCNRSIQDIKKLFGDYYALTWQNELLLQNCSSLVSNCSVSASLLENRFKLKGGCDFNKAGGDNLSCYPEGDGGNGVLSYENVSRIGCKNVFSSIFVDSLSDGNSNVSLQFETIQLAWWLRGKCRCSENANCPSLPLADGASGYRCQCNDGFTGDGFADGEGCRPACDTSKYISGHCGGIRIAVLVGGIVAGASAVVAMAVICYFFWRHSYSMKGDTSANRLLSEAAGRSRVPLYPYKEIDRATNGFSEKQRLGTGAYGTVYAGILQNDECVAIKRIKHRDTDSVEQVMNEIELLSSVSHPNLVRLLGCCIEKGEQILVYEYVPNGTLAQHLQRERGGGIPWATRVTIATETALAIAYLHSAIKPPIYHRDIKSSNILLDFEYKSKVADFGLSRLGMPESSHVSTAPLGTLGYVDPEYHQNFYLSDKSDVYSFGVVLVEIITAMRVVDFSRPQSEVNLATLAVDRIGKGRVDEIIDPFIEANRDSRILLSVHKMAELAFRCLAHHGDMRPSMAEVADELQHIGLTG</sequence>
<accession>A0AAD3T984</accession>
<reference evidence="19" key="1">
    <citation type="submission" date="2023-05" db="EMBL/GenBank/DDBJ databases">
        <title>Nepenthes gracilis genome sequencing.</title>
        <authorList>
            <person name="Fukushima K."/>
        </authorList>
    </citation>
    <scope>NUCLEOTIDE SEQUENCE</scope>
    <source>
        <strain evidence="19">SING2019-196</strain>
    </source>
</reference>
<dbReference type="PROSITE" id="PS00108">
    <property type="entry name" value="PROTEIN_KINASE_ST"/>
    <property type="match status" value="1"/>
</dbReference>
<keyword evidence="8 15" id="KW-0067">ATP-binding</keyword>
<feature type="transmembrane region" description="Helical" evidence="16">
    <location>
        <begin position="265"/>
        <end position="290"/>
    </location>
</feature>
<evidence type="ECO:0000256" key="14">
    <source>
        <dbReference type="ARBA" id="ARBA00056804"/>
    </source>
</evidence>